<feature type="region of interest" description="Disordered" evidence="1">
    <location>
        <begin position="169"/>
        <end position="208"/>
    </location>
</feature>
<dbReference type="KEGG" id="ccar:122143580"/>
<evidence type="ECO:0000313" key="3">
    <source>
        <dbReference type="RefSeq" id="XP_042610017.1"/>
    </source>
</evidence>
<organism evidence="2">
    <name type="scientific">Cyprinus carpio</name>
    <name type="common">Common carp</name>
    <dbReference type="NCBI Taxonomy" id="7962"/>
    <lineage>
        <taxon>Eukaryota</taxon>
        <taxon>Metazoa</taxon>
        <taxon>Chordata</taxon>
        <taxon>Craniata</taxon>
        <taxon>Vertebrata</taxon>
        <taxon>Euteleostomi</taxon>
        <taxon>Actinopterygii</taxon>
        <taxon>Neopterygii</taxon>
        <taxon>Teleostei</taxon>
        <taxon>Ostariophysi</taxon>
        <taxon>Cypriniformes</taxon>
        <taxon>Cyprinidae</taxon>
        <taxon>Cyprininae</taxon>
        <taxon>Cyprinus</taxon>
    </lineage>
</organism>
<dbReference type="AlphaFoldDB" id="A0A9Q9XZ84"/>
<dbReference type="RefSeq" id="XP_042610017.1">
    <property type="nucleotide sequence ID" value="XM_042754083.1"/>
</dbReference>
<proteinExistence type="predicted"/>
<dbReference type="GeneID" id="122143580"/>
<dbReference type="Proteomes" id="UP001155660">
    <property type="component" value="Unplaced"/>
</dbReference>
<evidence type="ECO:0000313" key="2">
    <source>
        <dbReference type="RefSeq" id="XP_042610016.1"/>
    </source>
</evidence>
<sequence>MKRLQALDMKKGEWLGNLKKNHNEAAMRDEAIILLEKLHAMGYKPLLLLQKEGNGKKPKITSLTPRCVLDPLATQHLSKMTAFYELVCAGWKASADTVFTLTLSPCDEQGTSGEAGPENLVAKAGPEGLMEEAGPEGLVEEAGPEGLMEEAGLEGPAVETAGLVAKAGLESPGVEAEGLVDETELKGPAVENEGPRGGDGAERPRCGE</sequence>
<name>A0A9Q9XZ84_CYPCA</name>
<feature type="compositionally biased region" description="Basic and acidic residues" evidence="1">
    <location>
        <begin position="193"/>
        <end position="208"/>
    </location>
</feature>
<gene>
    <name evidence="2 3" type="primary">LOC122143580</name>
</gene>
<accession>A0A9Q9XZ84</accession>
<dbReference type="RefSeq" id="XP_042610016.1">
    <property type="nucleotide sequence ID" value="XM_042754082.1"/>
</dbReference>
<reference evidence="2 3" key="1">
    <citation type="submission" date="2025-04" db="UniProtKB">
        <authorList>
            <consortium name="RefSeq"/>
        </authorList>
    </citation>
    <scope>IDENTIFICATION</scope>
    <source>
        <tissue evidence="2 3">Muscle</tissue>
    </source>
</reference>
<evidence type="ECO:0000256" key="1">
    <source>
        <dbReference type="SAM" id="MobiDB-lite"/>
    </source>
</evidence>
<protein>
    <submittedName>
        <fullName evidence="2 3">Uncharacterized protein LOC122143580</fullName>
    </submittedName>
</protein>
<dbReference type="OrthoDB" id="8964506at2759"/>